<reference evidence="4 5" key="1">
    <citation type="submission" date="2024-09" db="EMBL/GenBank/DDBJ databases">
        <authorList>
            <person name="Ruan L."/>
        </authorList>
    </citation>
    <scope>NUCLEOTIDE SEQUENCE [LARGE SCALE GENOMIC DNA]</scope>
    <source>
        <strain evidence="4 5">D33</strain>
    </source>
</reference>
<feature type="transmembrane region" description="Helical" evidence="3">
    <location>
        <begin position="439"/>
        <end position="467"/>
    </location>
</feature>
<proteinExistence type="inferred from homology"/>
<feature type="transmembrane region" description="Helical" evidence="3">
    <location>
        <begin position="316"/>
        <end position="338"/>
    </location>
</feature>
<comment type="caution">
    <text evidence="4">The sequence shown here is derived from an EMBL/GenBank/DDBJ whole genome shotgun (WGS) entry which is preliminary data.</text>
</comment>
<accession>A0ABV5B8F2</accession>
<organism evidence="4 5">
    <name type="scientific">Paenibacillus terreus</name>
    <dbReference type="NCBI Taxonomy" id="1387834"/>
    <lineage>
        <taxon>Bacteria</taxon>
        <taxon>Bacillati</taxon>
        <taxon>Bacillota</taxon>
        <taxon>Bacilli</taxon>
        <taxon>Bacillales</taxon>
        <taxon>Paenibacillaceae</taxon>
        <taxon>Paenibacillus</taxon>
    </lineage>
</organism>
<dbReference type="PANTHER" id="PTHR22550">
    <property type="entry name" value="SPORE GERMINATION PROTEIN"/>
    <property type="match status" value="1"/>
</dbReference>
<evidence type="ECO:0000313" key="4">
    <source>
        <dbReference type="EMBL" id="MFB5681980.1"/>
    </source>
</evidence>
<keyword evidence="3" id="KW-1133">Transmembrane helix</keyword>
<evidence type="ECO:0000256" key="1">
    <source>
        <dbReference type="ARBA" id="ARBA00005278"/>
    </source>
</evidence>
<feature type="transmembrane region" description="Helical" evidence="3">
    <location>
        <begin position="409"/>
        <end position="427"/>
    </location>
</feature>
<evidence type="ECO:0000256" key="3">
    <source>
        <dbReference type="SAM" id="Phobius"/>
    </source>
</evidence>
<dbReference type="PIRSF" id="PIRSF005690">
    <property type="entry name" value="GerBA"/>
    <property type="match status" value="1"/>
</dbReference>
<keyword evidence="2 3" id="KW-0472">Membrane</keyword>
<name>A0ABV5B8F2_9BACL</name>
<comment type="similarity">
    <text evidence="1">Belongs to the GerABKA family.</text>
</comment>
<dbReference type="InterPro" id="IPR050768">
    <property type="entry name" value="UPF0353/GerABKA_families"/>
</dbReference>
<dbReference type="RefSeq" id="WP_375525748.1">
    <property type="nucleotide sequence ID" value="NZ_JBHILM010000014.1"/>
</dbReference>
<dbReference type="Proteomes" id="UP001580407">
    <property type="component" value="Unassembled WGS sequence"/>
</dbReference>
<dbReference type="Pfam" id="PF03323">
    <property type="entry name" value="GerA"/>
    <property type="match status" value="1"/>
</dbReference>
<keyword evidence="5" id="KW-1185">Reference proteome</keyword>
<keyword evidence="3" id="KW-0812">Transmembrane</keyword>
<dbReference type="EMBL" id="JBHILM010000014">
    <property type="protein sequence ID" value="MFB5681980.1"/>
    <property type="molecule type" value="Genomic_DNA"/>
</dbReference>
<dbReference type="PANTHER" id="PTHR22550:SF5">
    <property type="entry name" value="LEUCINE ZIPPER PROTEIN 4"/>
    <property type="match status" value="1"/>
</dbReference>
<evidence type="ECO:0000313" key="5">
    <source>
        <dbReference type="Proteomes" id="UP001580407"/>
    </source>
</evidence>
<gene>
    <name evidence="4" type="ORF">ACE3NQ_13740</name>
</gene>
<evidence type="ECO:0000256" key="2">
    <source>
        <dbReference type="ARBA" id="ARBA00023136"/>
    </source>
</evidence>
<protein>
    <submittedName>
        <fullName evidence="4">Spore germination protein</fullName>
    </submittedName>
</protein>
<dbReference type="InterPro" id="IPR004995">
    <property type="entry name" value="Spore_Ger"/>
</dbReference>
<sequence>MFWDQWFGKRGQQGAVKYKIQPLSDPEIATVLKKGLSDNIETLQQSFERCSDIIYRKISIHGHNRVCLVYIEGMSDTQMLNQMLLEPLLTEGLHDDAPEEGVLPAILEKRLIAAAQIKKALDYQSLEDGILSGEIAVLFEGEQQALLVNFIKMEQRGIEEPTSERVVRGPRDSFTEMLSTNTTLLRRRIHSSRLKMESLVLGKLTGTRLIIAYIEGSADAGLVQEVRRRLQKIQTEGIDGSAKIEEQLEDDPYSPFPQVQNTERPDVAASSLLEGKVVIMMDQSPFVLIVPMSYWAGLQSAEDYHERFFYMTFVRWIRYAFVHMSLLLPSLYVALTTFHPQVVPTSLLVSILSSREGVPFPAVIEALFMELVFEGLREAGIRLPQQVGPTVSIVGALVIGQAAVEAGIISAPMVIIVATTGIASFVFPRYDMGTAYRMLRFPLLIVAGFIGFYGILLFLIALSVHMVTLKPFGFPYMAPVAPAIKSRFKDVYTRARYKGGESQ</sequence>